<evidence type="ECO:0000256" key="2">
    <source>
        <dbReference type="ARBA" id="ARBA00022525"/>
    </source>
</evidence>
<dbReference type="SUPFAM" id="SSF51126">
    <property type="entry name" value="Pectin lyase-like"/>
    <property type="match status" value="1"/>
</dbReference>
<keyword evidence="2" id="KW-0964">Secreted</keyword>
<dbReference type="InterPro" id="IPR006626">
    <property type="entry name" value="PbH1"/>
</dbReference>
<dbReference type="PANTHER" id="PTHR40088">
    <property type="entry name" value="PECTATE LYASE (EUROFUNG)"/>
    <property type="match status" value="1"/>
</dbReference>
<evidence type="ECO:0000313" key="4">
    <source>
        <dbReference type="EMBL" id="HHL43738.1"/>
    </source>
</evidence>
<comment type="caution">
    <text evidence="4">The sequence shown here is derived from an EMBL/GenBank/DDBJ whole genome shotgun (WGS) entry which is preliminary data.</text>
</comment>
<sequence>MIACNVIRRSPYNLSSLGFARLKAAWQAYIIARRGERLNMKIYHLIPVFVFGACSIGVQAPDAQNTPEPSAYEPPSRTVFVAINGDDNQSGAKDRPWRHIQYAIDHAGPSAQIYVGPGIYTELITISGPMASGINAHPSLLKSDGAIIDGSGKTPANERGLITIENASHIVVTGFEIRNFSTPAGFSHDGFPKGIYIHGSGEDIEISHNRIHDIHENSTCTQNDNNCSSAANGIGIYGDTRTGLKNIKLIANEVFDNMLGASEALTLNGNISGFIVRDNFVHDNNNIGFDFIGYEDDVCLACTEPENRARNGIVQRNIARNNSIIHFGANPWYGGEDGNAAGFYVDGAHHIVFENNISTGNDLGMEIASEAPGGSSSDILVASNLIYNNFDIGIALGGYDANPNRPGGGSTARIKIINNTLYHNQGHSSELTLSYRISDLDFINNIISGKTTTDALYEAPDTNAGHVRMNWDHNLWWADTGRDGIPVPDANGLIADPQFTNIENGHARVNAGAPSIDAGISQSPITNWGDPFWQDHYPDGQIPVPGETDIDKMPRQNGPLDMGASEF</sequence>
<dbReference type="InterPro" id="IPR012334">
    <property type="entry name" value="Pectin_lyas_fold"/>
</dbReference>
<dbReference type="InterPro" id="IPR011050">
    <property type="entry name" value="Pectin_lyase_fold/virulence"/>
</dbReference>
<evidence type="ECO:0000256" key="3">
    <source>
        <dbReference type="ARBA" id="ARBA00022729"/>
    </source>
</evidence>
<dbReference type="GO" id="GO:0016837">
    <property type="term" value="F:carbon-oxygen lyase activity, acting on polysaccharides"/>
    <property type="evidence" value="ECO:0007669"/>
    <property type="project" value="TreeGrafter"/>
</dbReference>
<comment type="subcellular location">
    <subcellularLocation>
        <location evidence="1">Secreted</location>
    </subcellularLocation>
</comment>
<gene>
    <name evidence="4" type="ORF">ENJ42_08975</name>
</gene>
<keyword evidence="3" id="KW-0732">Signal</keyword>
<evidence type="ECO:0000256" key="1">
    <source>
        <dbReference type="ARBA" id="ARBA00004613"/>
    </source>
</evidence>
<name>A0A7C5QXH2_9PROT</name>
<proteinExistence type="predicted"/>
<organism evidence="4">
    <name type="scientific">Hellea balneolensis</name>
    <dbReference type="NCBI Taxonomy" id="287478"/>
    <lineage>
        <taxon>Bacteria</taxon>
        <taxon>Pseudomonadati</taxon>
        <taxon>Pseudomonadota</taxon>
        <taxon>Alphaproteobacteria</taxon>
        <taxon>Maricaulales</taxon>
        <taxon>Robiginitomaculaceae</taxon>
        <taxon>Hellea</taxon>
    </lineage>
</organism>
<reference evidence="4" key="1">
    <citation type="journal article" date="2020" name="mSystems">
        <title>Genome- and Community-Level Interaction Insights into Carbon Utilization and Element Cycling Functions of Hydrothermarchaeota in Hydrothermal Sediment.</title>
        <authorList>
            <person name="Zhou Z."/>
            <person name="Liu Y."/>
            <person name="Xu W."/>
            <person name="Pan J."/>
            <person name="Luo Z.H."/>
            <person name="Li M."/>
        </authorList>
    </citation>
    <scope>NUCLEOTIDE SEQUENCE [LARGE SCALE GENOMIC DNA]</scope>
    <source>
        <strain evidence="4">HyVt-485</strain>
    </source>
</reference>
<dbReference type="EMBL" id="DRMJ01000470">
    <property type="protein sequence ID" value="HHL43738.1"/>
    <property type="molecule type" value="Genomic_DNA"/>
</dbReference>
<dbReference type="Proteomes" id="UP000885830">
    <property type="component" value="Unassembled WGS sequence"/>
</dbReference>
<accession>A0A7C5QXH2</accession>
<dbReference type="Gene3D" id="2.160.20.10">
    <property type="entry name" value="Single-stranded right-handed beta-helix, Pectin lyase-like"/>
    <property type="match status" value="1"/>
</dbReference>
<dbReference type="AlphaFoldDB" id="A0A7C5QXH2"/>
<protein>
    <recommendedName>
        <fullName evidence="5">DUF1565 domain-containing protein</fullName>
    </recommendedName>
</protein>
<dbReference type="InterPro" id="IPR052052">
    <property type="entry name" value="Polysaccharide_Lyase_9"/>
</dbReference>
<dbReference type="PANTHER" id="PTHR40088:SF2">
    <property type="entry name" value="SECRETED SUGAR HYDROLASE"/>
    <property type="match status" value="1"/>
</dbReference>
<evidence type="ECO:0008006" key="5">
    <source>
        <dbReference type="Google" id="ProtNLM"/>
    </source>
</evidence>
<dbReference type="SMART" id="SM00710">
    <property type="entry name" value="PbH1"/>
    <property type="match status" value="6"/>
</dbReference>
<dbReference type="GO" id="GO:0005576">
    <property type="term" value="C:extracellular region"/>
    <property type="evidence" value="ECO:0007669"/>
    <property type="project" value="UniProtKB-SubCell"/>
</dbReference>